<dbReference type="Proteomes" id="UP000295493">
    <property type="component" value="Unassembled WGS sequence"/>
</dbReference>
<dbReference type="RefSeq" id="WP_133494364.1">
    <property type="nucleotide sequence ID" value="NZ_BMLU01000002.1"/>
</dbReference>
<keyword evidence="1" id="KW-0472">Membrane</keyword>
<keyword evidence="1" id="KW-1133">Transmembrane helix</keyword>
<name>A0A4R6FWQ7_9SPHN</name>
<accession>A0A4R6FWQ7</accession>
<feature type="transmembrane region" description="Helical" evidence="1">
    <location>
        <begin position="88"/>
        <end position="117"/>
    </location>
</feature>
<dbReference type="OrthoDB" id="885342at2"/>
<dbReference type="PANTHER" id="PTHR37314:SF4">
    <property type="entry name" value="UPF0700 TRANSMEMBRANE PROTEIN YOAK"/>
    <property type="match status" value="1"/>
</dbReference>
<protein>
    <submittedName>
        <fullName evidence="2">Uncharacterized membrane protein YoaK (UPF0700 family)</fullName>
    </submittedName>
</protein>
<proteinExistence type="predicted"/>
<reference evidence="2 3" key="1">
    <citation type="submission" date="2019-03" db="EMBL/GenBank/DDBJ databases">
        <title>Genomic Encyclopedia of Type Strains, Phase IV (KMG-IV): sequencing the most valuable type-strain genomes for metagenomic binning, comparative biology and taxonomic classification.</title>
        <authorList>
            <person name="Goeker M."/>
        </authorList>
    </citation>
    <scope>NUCLEOTIDE SEQUENCE [LARGE SCALE GENOMIC DNA]</scope>
    <source>
        <strain evidence="2 3">DSM 25059</strain>
    </source>
</reference>
<feature type="transmembrane region" description="Helical" evidence="1">
    <location>
        <begin position="193"/>
        <end position="211"/>
    </location>
</feature>
<dbReference type="Pfam" id="PF06912">
    <property type="entry name" value="DUF1275"/>
    <property type="match status" value="1"/>
</dbReference>
<evidence type="ECO:0000256" key="1">
    <source>
        <dbReference type="SAM" id="Phobius"/>
    </source>
</evidence>
<gene>
    <name evidence="2" type="ORF">EV664_102121</name>
</gene>
<keyword evidence="3" id="KW-1185">Reference proteome</keyword>
<dbReference type="PANTHER" id="PTHR37314">
    <property type="entry name" value="SLR0142 PROTEIN"/>
    <property type="match status" value="1"/>
</dbReference>
<keyword evidence="1" id="KW-0812">Transmembrane</keyword>
<dbReference type="InterPro" id="IPR010699">
    <property type="entry name" value="DUF1275"/>
</dbReference>
<feature type="transmembrane region" description="Helical" evidence="1">
    <location>
        <begin position="57"/>
        <end position="81"/>
    </location>
</feature>
<sequence>MQRTPVPLFGIALLLAALAGFVDVLAYTSIGGYFASFMSGNTTQFGIGLGDSDWGPVFTAGSLLLAFLCGVVISAIVADAVRGPAHGVVMLSCTVFLVLAAILQMTGFTGLAVLSLAAAMGAENGVFSRDGDIRIGLTYMTGTLVRFGQRLANALMGTGSRFGWARDLALWLGFLLGTVLGAIAYRSAADRSFWIAALVSAVMTALLGIMARTRLLQRDEHIA</sequence>
<organism evidence="2 3">
    <name type="scientific">Stakelama pacifica</name>
    <dbReference type="NCBI Taxonomy" id="517720"/>
    <lineage>
        <taxon>Bacteria</taxon>
        <taxon>Pseudomonadati</taxon>
        <taxon>Pseudomonadota</taxon>
        <taxon>Alphaproteobacteria</taxon>
        <taxon>Sphingomonadales</taxon>
        <taxon>Sphingomonadaceae</taxon>
        <taxon>Stakelama</taxon>
    </lineage>
</organism>
<comment type="caution">
    <text evidence="2">The sequence shown here is derived from an EMBL/GenBank/DDBJ whole genome shotgun (WGS) entry which is preliminary data.</text>
</comment>
<feature type="transmembrane region" description="Helical" evidence="1">
    <location>
        <begin position="168"/>
        <end position="187"/>
    </location>
</feature>
<evidence type="ECO:0000313" key="2">
    <source>
        <dbReference type="EMBL" id="TDN85415.1"/>
    </source>
</evidence>
<evidence type="ECO:0000313" key="3">
    <source>
        <dbReference type="Proteomes" id="UP000295493"/>
    </source>
</evidence>
<dbReference type="AlphaFoldDB" id="A0A4R6FWQ7"/>
<dbReference type="EMBL" id="SNWD01000002">
    <property type="protein sequence ID" value="TDN85415.1"/>
    <property type="molecule type" value="Genomic_DNA"/>
</dbReference>